<dbReference type="EMBL" id="VMGI01000065">
    <property type="protein sequence ID" value="TSC92398.1"/>
    <property type="molecule type" value="Genomic_DNA"/>
</dbReference>
<feature type="domain" description="Polymerase beta nucleotidyltransferase" evidence="1">
    <location>
        <begin position="23"/>
        <end position="79"/>
    </location>
</feature>
<dbReference type="AlphaFoldDB" id="A0A554LHR9"/>
<protein>
    <submittedName>
        <fullName evidence="2">DNA polymerase beta domain-containing protein region</fullName>
    </submittedName>
</protein>
<dbReference type="PANTHER" id="PTHR33933">
    <property type="entry name" value="NUCLEOTIDYLTRANSFERASE"/>
    <property type="match status" value="1"/>
</dbReference>
<evidence type="ECO:0000259" key="1">
    <source>
        <dbReference type="Pfam" id="PF18765"/>
    </source>
</evidence>
<proteinExistence type="predicted"/>
<dbReference type="InterPro" id="IPR052548">
    <property type="entry name" value="Type_VII_TA_antitoxin"/>
</dbReference>
<comment type="caution">
    <text evidence="2">The sequence shown here is derived from an EMBL/GenBank/DDBJ whole genome shotgun (WGS) entry which is preliminary data.</text>
</comment>
<dbReference type="InterPro" id="IPR043519">
    <property type="entry name" value="NT_sf"/>
</dbReference>
<evidence type="ECO:0000313" key="3">
    <source>
        <dbReference type="Proteomes" id="UP000315589"/>
    </source>
</evidence>
<dbReference type="Proteomes" id="UP000315589">
    <property type="component" value="Unassembled WGS sequence"/>
</dbReference>
<dbReference type="Pfam" id="PF18765">
    <property type="entry name" value="Polbeta"/>
    <property type="match status" value="1"/>
</dbReference>
<name>A0A554LHR9_9BACT</name>
<dbReference type="SUPFAM" id="SSF81301">
    <property type="entry name" value="Nucleotidyltransferase"/>
    <property type="match status" value="1"/>
</dbReference>
<reference evidence="2 3" key="1">
    <citation type="submission" date="2017-07" db="EMBL/GenBank/DDBJ databases">
        <title>Mechanisms for carbon and nitrogen cycling indicate functional differentiation within the Candidate Phyla Radiation.</title>
        <authorList>
            <person name="Danczak R.E."/>
            <person name="Johnston M.D."/>
            <person name="Kenah C."/>
            <person name="Slattery M."/>
            <person name="Wrighton K.C."/>
            <person name="Wilkins M.J."/>
        </authorList>
    </citation>
    <scope>NUCLEOTIDE SEQUENCE [LARGE SCALE GENOMIC DNA]</scope>
    <source>
        <strain evidence="2">Licking1014_85</strain>
    </source>
</reference>
<dbReference type="Gene3D" id="3.30.460.10">
    <property type="entry name" value="Beta Polymerase, domain 2"/>
    <property type="match status" value="1"/>
</dbReference>
<gene>
    <name evidence="2" type="ORF">CEN91_469</name>
</gene>
<accession>A0A554LHR9</accession>
<dbReference type="CDD" id="cd05403">
    <property type="entry name" value="NT_KNTase_like"/>
    <property type="match status" value="1"/>
</dbReference>
<organism evidence="2 3">
    <name type="scientific">Candidatus Berkelbacteria bacterium Licking1014_85</name>
    <dbReference type="NCBI Taxonomy" id="2017148"/>
    <lineage>
        <taxon>Bacteria</taxon>
        <taxon>Candidatus Berkelbacteria</taxon>
    </lineage>
</organism>
<sequence length="111" mass="13053">MPAKTSDLKIAKAFKNDLQKKLKDELVSVILYGSRARGDTWEESDMDLLILLKKEPKHSDKVYSDIIDTEIDYMNKTDIYISSIPYGIRKYHHYKNILPVFYWIKKEGIII</sequence>
<evidence type="ECO:0000313" key="2">
    <source>
        <dbReference type="EMBL" id="TSC92398.1"/>
    </source>
</evidence>
<dbReference type="InterPro" id="IPR041633">
    <property type="entry name" value="Polbeta"/>
</dbReference>
<dbReference type="PANTHER" id="PTHR33933:SF1">
    <property type="entry name" value="PROTEIN ADENYLYLTRANSFERASE MNTA-RELATED"/>
    <property type="match status" value="1"/>
</dbReference>